<dbReference type="EMBL" id="MKGL01000043">
    <property type="protein sequence ID" value="RNF09724.1"/>
    <property type="molecule type" value="Genomic_DNA"/>
</dbReference>
<keyword evidence="3" id="KW-0067">ATP-binding</keyword>
<keyword evidence="2" id="KW-0547">Nucleotide-binding</keyword>
<dbReference type="InterPro" id="IPR027417">
    <property type="entry name" value="P-loop_NTPase"/>
</dbReference>
<evidence type="ECO:0000256" key="3">
    <source>
        <dbReference type="ARBA" id="ARBA00022840"/>
    </source>
</evidence>
<dbReference type="GO" id="GO:0003676">
    <property type="term" value="F:nucleic acid binding"/>
    <property type="evidence" value="ECO:0007669"/>
    <property type="project" value="InterPro"/>
</dbReference>
<evidence type="ECO:0000259" key="7">
    <source>
        <dbReference type="PROSITE" id="PS51192"/>
    </source>
</evidence>
<name>A0A3R7L9G4_TRYRA</name>
<dbReference type="Pfam" id="PF00271">
    <property type="entry name" value="Helicase_C"/>
    <property type="match status" value="1"/>
</dbReference>
<evidence type="ECO:0000256" key="4">
    <source>
        <dbReference type="ARBA" id="ARBA00034617"/>
    </source>
</evidence>
<dbReference type="InterPro" id="IPR001650">
    <property type="entry name" value="Helicase_C-like"/>
</dbReference>
<dbReference type="GO" id="GO:0005634">
    <property type="term" value="C:nucleus"/>
    <property type="evidence" value="ECO:0007669"/>
    <property type="project" value="TreeGrafter"/>
</dbReference>
<evidence type="ECO:0000256" key="2">
    <source>
        <dbReference type="ARBA" id="ARBA00022741"/>
    </source>
</evidence>
<comment type="caution">
    <text evidence="9">The sequence shown here is derived from an EMBL/GenBank/DDBJ whole genome shotgun (WGS) entry which is preliminary data.</text>
</comment>
<evidence type="ECO:0000313" key="9">
    <source>
        <dbReference type="EMBL" id="RNF09724.1"/>
    </source>
</evidence>
<feature type="compositionally biased region" description="Basic and acidic residues" evidence="6">
    <location>
        <begin position="25"/>
        <end position="34"/>
    </location>
</feature>
<dbReference type="GO" id="GO:0005524">
    <property type="term" value="F:ATP binding"/>
    <property type="evidence" value="ECO:0007669"/>
    <property type="project" value="UniProtKB-KW"/>
</dbReference>
<dbReference type="AlphaFoldDB" id="A0A3R7L9G4"/>
<reference evidence="9 10" key="1">
    <citation type="journal article" date="2018" name="BMC Genomics">
        <title>Genomic comparison of Trypanosoma conorhini and Trypanosoma rangeli to Trypanosoma cruzi strains of high and low virulence.</title>
        <authorList>
            <person name="Bradwell K.R."/>
            <person name="Koparde V.N."/>
            <person name="Matveyev A.V."/>
            <person name="Serrano M.G."/>
            <person name="Alves J.M."/>
            <person name="Parikh H."/>
            <person name="Huang B."/>
            <person name="Lee V."/>
            <person name="Espinosa-Alvarez O."/>
            <person name="Ortiz P.A."/>
            <person name="Costa-Martins A.G."/>
            <person name="Teixeira M.M."/>
            <person name="Buck G.A."/>
        </authorList>
    </citation>
    <scope>NUCLEOTIDE SEQUENCE [LARGE SCALE GENOMIC DNA]</scope>
    <source>
        <strain evidence="9 10">AM80</strain>
    </source>
</reference>
<dbReference type="SMART" id="SM00487">
    <property type="entry name" value="DEXDc"/>
    <property type="match status" value="1"/>
</dbReference>
<keyword evidence="9" id="KW-0347">Helicase</keyword>
<dbReference type="PANTHER" id="PTHR13710">
    <property type="entry name" value="DNA HELICASE RECQ FAMILY MEMBER"/>
    <property type="match status" value="1"/>
</dbReference>
<comment type="catalytic activity">
    <reaction evidence="4">
        <text>Couples ATP hydrolysis with the unwinding of duplex DNA by translocating in the 3'-5' direction.</text>
        <dbReference type="EC" id="5.6.2.4"/>
    </reaction>
</comment>
<dbReference type="GeneID" id="40325925"/>
<dbReference type="OMA" id="AYDFRPT"/>
<evidence type="ECO:0000256" key="6">
    <source>
        <dbReference type="SAM" id="MobiDB-lite"/>
    </source>
</evidence>
<dbReference type="InterPro" id="IPR014001">
    <property type="entry name" value="Helicase_ATP-bd"/>
</dbReference>
<evidence type="ECO:0000256" key="1">
    <source>
        <dbReference type="ARBA" id="ARBA00005446"/>
    </source>
</evidence>
<evidence type="ECO:0000256" key="5">
    <source>
        <dbReference type="ARBA" id="ARBA00034808"/>
    </source>
</evidence>
<feature type="compositionally biased region" description="Acidic residues" evidence="6">
    <location>
        <begin position="35"/>
        <end position="44"/>
    </location>
</feature>
<dbReference type="PROSITE" id="PS51192">
    <property type="entry name" value="HELICASE_ATP_BIND_1"/>
    <property type="match status" value="1"/>
</dbReference>
<evidence type="ECO:0000259" key="8">
    <source>
        <dbReference type="PROSITE" id="PS51194"/>
    </source>
</evidence>
<dbReference type="SUPFAM" id="SSF52540">
    <property type="entry name" value="P-loop containing nucleoside triphosphate hydrolases"/>
    <property type="match status" value="1"/>
</dbReference>
<dbReference type="GO" id="GO:0016787">
    <property type="term" value="F:hydrolase activity"/>
    <property type="evidence" value="ECO:0007669"/>
    <property type="project" value="UniProtKB-KW"/>
</dbReference>
<organism evidence="9 10">
    <name type="scientific">Trypanosoma rangeli</name>
    <dbReference type="NCBI Taxonomy" id="5698"/>
    <lineage>
        <taxon>Eukaryota</taxon>
        <taxon>Discoba</taxon>
        <taxon>Euglenozoa</taxon>
        <taxon>Kinetoplastea</taxon>
        <taxon>Metakinetoplastina</taxon>
        <taxon>Trypanosomatida</taxon>
        <taxon>Trypanosomatidae</taxon>
        <taxon>Trypanosoma</taxon>
        <taxon>Herpetosoma</taxon>
    </lineage>
</organism>
<dbReference type="GO" id="GO:0043138">
    <property type="term" value="F:3'-5' DNA helicase activity"/>
    <property type="evidence" value="ECO:0007669"/>
    <property type="project" value="UniProtKB-EC"/>
</dbReference>
<comment type="similarity">
    <text evidence="1">Belongs to the helicase family. RecQ subfamily.</text>
</comment>
<dbReference type="Proteomes" id="UP000283634">
    <property type="component" value="Unassembled WGS sequence"/>
</dbReference>
<protein>
    <recommendedName>
        <fullName evidence="5">DNA 3'-5' helicase</fullName>
        <ecNumber evidence="5">5.6.2.4</ecNumber>
    </recommendedName>
</protein>
<dbReference type="OrthoDB" id="10261556at2759"/>
<dbReference type="GO" id="GO:0005694">
    <property type="term" value="C:chromosome"/>
    <property type="evidence" value="ECO:0007669"/>
    <property type="project" value="TreeGrafter"/>
</dbReference>
<dbReference type="GO" id="GO:0005737">
    <property type="term" value="C:cytoplasm"/>
    <property type="evidence" value="ECO:0007669"/>
    <property type="project" value="TreeGrafter"/>
</dbReference>
<dbReference type="EC" id="5.6.2.4" evidence="5"/>
<gene>
    <name evidence="9" type="ORF">TraAM80_01992</name>
</gene>
<feature type="domain" description="Helicase ATP-binding" evidence="7">
    <location>
        <begin position="165"/>
        <end position="379"/>
    </location>
</feature>
<feature type="domain" description="Helicase C-terminal" evidence="8">
    <location>
        <begin position="412"/>
        <end position="604"/>
    </location>
</feature>
<dbReference type="InterPro" id="IPR011545">
    <property type="entry name" value="DEAD/DEAH_box_helicase_dom"/>
</dbReference>
<dbReference type="SMART" id="SM00490">
    <property type="entry name" value="HELICc"/>
    <property type="match status" value="1"/>
</dbReference>
<accession>A0A3R7L9G4</accession>
<evidence type="ECO:0000313" key="10">
    <source>
        <dbReference type="Proteomes" id="UP000283634"/>
    </source>
</evidence>
<dbReference type="GO" id="GO:0000724">
    <property type="term" value="P:double-strand break repair via homologous recombination"/>
    <property type="evidence" value="ECO:0007669"/>
    <property type="project" value="TreeGrafter"/>
</dbReference>
<feature type="region of interest" description="Disordered" evidence="6">
    <location>
        <begin position="1"/>
        <end position="44"/>
    </location>
</feature>
<dbReference type="Pfam" id="PF00270">
    <property type="entry name" value="DEAD"/>
    <property type="match status" value="1"/>
</dbReference>
<keyword evidence="10" id="KW-1185">Reference proteome</keyword>
<dbReference type="RefSeq" id="XP_029241141.1">
    <property type="nucleotide sequence ID" value="XM_029379012.1"/>
</dbReference>
<dbReference type="PANTHER" id="PTHR13710:SF108">
    <property type="entry name" value="ATP-DEPENDENT DNA HELICASE Q4"/>
    <property type="match status" value="1"/>
</dbReference>
<dbReference type="Gene3D" id="3.40.50.300">
    <property type="entry name" value="P-loop containing nucleotide triphosphate hydrolases"/>
    <property type="match status" value="2"/>
</dbReference>
<sequence>MEDSSVELFLDDIHSDGTSSCDFPAVHRKEKDSKEEEEEEEEEGIVCIPYLAPPRSLTFGEVTLLQPSLPRKGETAVTAESVEDCPAAHNAAQKYEVTASEAMLEAETKDNKTILQVQLESLFEDSLTATSSASSLQTIPVCNYLLRNYLGVASGQFRQGQQEVVLSILQGRNTLAVFPTGWGKTLCFEFPILVYRLLFEAKFRAWQDLQHSNASSWAQSEPPGTLFAVIVSPLLSLMADQAGKIDSGGNLKTAILSSGTSSSREETILHELASPMCSIDLLFVSPERLVRHSELRSVLEQHVRRIAFICVDEVHCVSQWAYDFRPSFMYVHRVLEGLGSGGFTSGEGRNTPPFLCLTATAAPSVIDDLKIMFRIERSVTVPYHRENIQLESVFLLNAGCQRPPTQRTLQDKLLQAVLELPKPMLVYVQTRVDADELAAFLVSKLGTVRIERKENGGNGTTSSIFTSATHEKMRTRGGLHTEEGNARIIIRSYHAALDRHVRRKTQQQFMQHHIDVLIATVAFGMGIDKADIRSVVHASAPSSLESYVQETGRAGRDGQKSFCRLLYNPFDYYTLRSRTLASCLSLLEMEAIVQCILSNPTTHVGEKLTMISVSKISEELIMSEETIETVLFMIVSQERGVLHGLQGTAPMGYRVTHAAAEVVVNPDHATKRKRGREATGSSGVSGVLAQLEVLDGVFELCRQNKRIENVVTAANALKLSLRDFQFRLNDLIAGGFVSVQRLTPAYLVSLGDNFSEGAAPVGQRAMAERLWQAHHRRLESMQKALEMTFSVLQNPTHESVRKGLEWDARQATETSGLTLTWQPPPKSLTKVEAISIANDFVEKNRPRICSAYEAARALLGVLPKPLTSHGKYAGELPLGASWYVGSPYFGLLKEFDLQWLLKVLAPHRLDEEGLMGMTGRLPTVSQ</sequence>
<dbReference type="GO" id="GO:0009378">
    <property type="term" value="F:four-way junction helicase activity"/>
    <property type="evidence" value="ECO:0007669"/>
    <property type="project" value="TreeGrafter"/>
</dbReference>
<dbReference type="VEuPathDB" id="TriTrypDB:TRSC58_05563"/>
<dbReference type="PROSITE" id="PS51194">
    <property type="entry name" value="HELICASE_CTER"/>
    <property type="match status" value="1"/>
</dbReference>
<keyword evidence="9" id="KW-0378">Hydrolase</keyword>
<proteinExistence type="inferred from homology"/>